<dbReference type="CDD" id="cd01796">
    <property type="entry name" value="Ubl_Ddi1_like"/>
    <property type="match status" value="1"/>
</dbReference>
<keyword evidence="2" id="KW-0645">Protease</keyword>
<feature type="domain" description="Ubiquitin-like" evidence="5">
    <location>
        <begin position="1"/>
        <end position="76"/>
    </location>
</feature>
<dbReference type="GO" id="GO:0006508">
    <property type="term" value="P:proteolysis"/>
    <property type="evidence" value="ECO:0007669"/>
    <property type="project" value="UniProtKB-KW"/>
</dbReference>
<dbReference type="PANTHER" id="PTHR12917:SF1">
    <property type="entry name" value="AT13091P"/>
    <property type="match status" value="1"/>
</dbReference>
<organism evidence="6">
    <name type="scientific">Medicago truncatula</name>
    <name type="common">Barrel medic</name>
    <name type="synonym">Medicago tribuloides</name>
    <dbReference type="NCBI Taxonomy" id="3880"/>
    <lineage>
        <taxon>Eukaryota</taxon>
        <taxon>Viridiplantae</taxon>
        <taxon>Streptophyta</taxon>
        <taxon>Embryophyta</taxon>
        <taxon>Tracheophyta</taxon>
        <taxon>Spermatophyta</taxon>
        <taxon>Magnoliopsida</taxon>
        <taxon>eudicotyledons</taxon>
        <taxon>Gunneridae</taxon>
        <taxon>Pentapetalae</taxon>
        <taxon>rosids</taxon>
        <taxon>fabids</taxon>
        <taxon>Fabales</taxon>
        <taxon>Fabaceae</taxon>
        <taxon>Papilionoideae</taxon>
        <taxon>50 kb inversion clade</taxon>
        <taxon>NPAAA clade</taxon>
        <taxon>Hologalegina</taxon>
        <taxon>IRL clade</taxon>
        <taxon>Trifolieae</taxon>
        <taxon>Medicago</taxon>
    </lineage>
</organism>
<dbReference type="Gene3D" id="3.10.20.90">
    <property type="entry name" value="Phosphatidylinositol 3-kinase Catalytic Subunit, Chain A, domain 1"/>
    <property type="match status" value="1"/>
</dbReference>
<dbReference type="InterPro" id="IPR000626">
    <property type="entry name" value="Ubiquitin-like_dom"/>
</dbReference>
<dbReference type="SMART" id="SM00213">
    <property type="entry name" value="UBQ"/>
    <property type="match status" value="1"/>
</dbReference>
<proteinExistence type="evidence at transcript level"/>
<protein>
    <recommendedName>
        <fullName evidence="5">Ubiquitin-like domain-containing protein</fullName>
    </recommendedName>
</protein>
<accession>I3TA13</accession>
<evidence type="ECO:0000259" key="5">
    <source>
        <dbReference type="PROSITE" id="PS50053"/>
    </source>
</evidence>
<dbReference type="SUPFAM" id="SSF54236">
    <property type="entry name" value="Ubiquitin-like"/>
    <property type="match status" value="1"/>
</dbReference>
<dbReference type="PANTHER" id="PTHR12917">
    <property type="entry name" value="ASPARTYL PROTEASE DDI-RELATED"/>
    <property type="match status" value="1"/>
</dbReference>
<dbReference type="GO" id="GO:0004190">
    <property type="term" value="F:aspartic-type endopeptidase activity"/>
    <property type="evidence" value="ECO:0007669"/>
    <property type="project" value="UniProtKB-KW"/>
</dbReference>
<keyword evidence="3" id="KW-0064">Aspartyl protease</keyword>
<keyword evidence="4" id="KW-0378">Hydrolase</keyword>
<reference evidence="6" key="1">
    <citation type="submission" date="2012-05" db="EMBL/GenBank/DDBJ databases">
        <authorList>
            <person name="Krishnakumar V."/>
            <person name="Cheung F."/>
            <person name="Xiao Y."/>
            <person name="Chan A."/>
            <person name="Moskal W.A."/>
            <person name="Town C.D."/>
        </authorList>
    </citation>
    <scope>NUCLEOTIDE SEQUENCE</scope>
</reference>
<comment type="similarity">
    <text evidence="1">Belongs to the DDI1 family.</text>
</comment>
<evidence type="ECO:0000256" key="3">
    <source>
        <dbReference type="ARBA" id="ARBA00022750"/>
    </source>
</evidence>
<dbReference type="InterPro" id="IPR029071">
    <property type="entry name" value="Ubiquitin-like_domsf"/>
</dbReference>
<sequence>MKITVMTSDEQILNLDVDPNESVENVKALLEVETSVPIQQQQILFNGNEVGNSQKLSALGVKNDDLLMMTVSGAGAGAAASSGSTNDLSFNTDGSAINPAAFQQHFRRDSNLMGQLFQNDPELAQTILGNDLNKIQEILRLRHRQRSQLQRQKKKSWLFFTQILLMLKHKRRLKLPSARKELMIIGKLHLNIIPKLLQEWSCCMLTWRLMVYH</sequence>
<dbReference type="InterPro" id="IPR033882">
    <property type="entry name" value="DDI1_N"/>
</dbReference>
<dbReference type="PROSITE" id="PS50053">
    <property type="entry name" value="UBIQUITIN_2"/>
    <property type="match status" value="1"/>
</dbReference>
<evidence type="ECO:0000256" key="4">
    <source>
        <dbReference type="ARBA" id="ARBA00022801"/>
    </source>
</evidence>
<dbReference type="EMBL" id="BT149561">
    <property type="protein sequence ID" value="AFK49355.1"/>
    <property type="molecule type" value="mRNA"/>
</dbReference>
<evidence type="ECO:0000313" key="6">
    <source>
        <dbReference type="EMBL" id="AFK49355.1"/>
    </source>
</evidence>
<evidence type="ECO:0000256" key="2">
    <source>
        <dbReference type="ARBA" id="ARBA00022670"/>
    </source>
</evidence>
<dbReference type="AlphaFoldDB" id="I3TA13"/>
<name>I3TA13_MEDTR</name>
<dbReference type="Pfam" id="PF00240">
    <property type="entry name" value="ubiquitin"/>
    <property type="match status" value="1"/>
</dbReference>
<evidence type="ECO:0000256" key="1">
    <source>
        <dbReference type="ARBA" id="ARBA00009136"/>
    </source>
</evidence>